<dbReference type="InterPro" id="IPR008254">
    <property type="entry name" value="Flavodoxin/NO_synth"/>
</dbReference>
<evidence type="ECO:0000256" key="3">
    <source>
        <dbReference type="SAM" id="Phobius"/>
    </source>
</evidence>
<evidence type="ECO:0000259" key="4">
    <source>
        <dbReference type="PROSITE" id="PS50902"/>
    </source>
</evidence>
<proteinExistence type="predicted"/>
<dbReference type="AlphaFoldDB" id="A0A518IY20"/>
<dbReference type="Gene3D" id="2.40.30.10">
    <property type="entry name" value="Translation factors"/>
    <property type="match status" value="1"/>
</dbReference>
<dbReference type="InterPro" id="IPR029039">
    <property type="entry name" value="Flavoprotein-like_sf"/>
</dbReference>
<dbReference type="InterPro" id="IPR039261">
    <property type="entry name" value="FNR_nucleotide-bd"/>
</dbReference>
<feature type="domain" description="FAD-binding FR-type" evidence="5">
    <location>
        <begin position="248"/>
        <end position="418"/>
    </location>
</feature>
<dbReference type="PRINTS" id="PR00371">
    <property type="entry name" value="FPNCR"/>
</dbReference>
<dbReference type="CDD" id="cd06200">
    <property type="entry name" value="SiR_like1"/>
    <property type="match status" value="1"/>
</dbReference>
<dbReference type="InterPro" id="IPR001094">
    <property type="entry name" value="Flavdoxin-like"/>
</dbReference>
<keyword evidence="3" id="KW-1133">Transmembrane helix</keyword>
<feature type="transmembrane region" description="Helical" evidence="3">
    <location>
        <begin position="48"/>
        <end position="66"/>
    </location>
</feature>
<accession>A0A518IY20</accession>
<sequence>MANQPPRRRFAEVIGNAVVMLLLVIVALLFLRLTRGAWWIANPPSSRWWIAGGTLTFYLLFCLRMLRRPTTRMQASKSLGAATAAATGEAAVDPSSIAVVYASQTGFAYELAQQTTASLNEAGKLAHLAGIEQIDRERLVRGGRLLFVASTTGEGDPPDHAYGFLEEVMGQAADLQALEYAVLALGDRTYTQFCAFGRQVDQWLRRHKARPLFDIVEVDNGDPAALQTWQTKVAETFETAAATPWQPPKLDDWQLVARQELNPGSLGGGVYHLKLQQTSHEASPVAWQAGDIAEVEPRNSQASVERWLQQAGCDGETTIEVGHESTTFAERLARCELPDLDGVEDRNPQTLADGLKPLKPREYSIASLPSDGNLEFVLRRVVRTDGTLGICSGWLCDHLELQQSVRLRIRSNPSFHPQSVDRPMILIGNGTGIAGLRGHLKQRVAAGHAENWLLFGERSADRDFFFRDELSDWQQQGLLKRLDLAFSRDGEQRTYVQDRLSEAADELKAWVARDAAIYVCGSLDGMAPAVDAVIRKTLGNTLVDQMLADGRYRRDVY</sequence>
<dbReference type="InterPro" id="IPR017927">
    <property type="entry name" value="FAD-bd_FR_type"/>
</dbReference>
<dbReference type="InterPro" id="IPR001433">
    <property type="entry name" value="OxRdtase_FAD/NAD-bd"/>
</dbReference>
<evidence type="ECO:0000256" key="2">
    <source>
        <dbReference type="ARBA" id="ARBA00023797"/>
    </source>
</evidence>
<dbReference type="PROSITE" id="PS50902">
    <property type="entry name" value="FLAVODOXIN_LIKE"/>
    <property type="match status" value="1"/>
</dbReference>
<dbReference type="GO" id="GO:0050660">
    <property type="term" value="F:flavin adenine dinucleotide binding"/>
    <property type="evidence" value="ECO:0007669"/>
    <property type="project" value="TreeGrafter"/>
</dbReference>
<dbReference type="InterPro" id="IPR001709">
    <property type="entry name" value="Flavoprot_Pyr_Nucl_cyt_Rdtase"/>
</dbReference>
<keyword evidence="3" id="KW-0472">Membrane</keyword>
<gene>
    <name evidence="6" type="primary">cysJ</name>
    <name evidence="6" type="ORF">Mal33_39960</name>
</gene>
<feature type="domain" description="Flavodoxin-like" evidence="4">
    <location>
        <begin position="97"/>
        <end position="234"/>
    </location>
</feature>
<dbReference type="RefSeq" id="WP_145287848.1">
    <property type="nucleotide sequence ID" value="NZ_CP036318.1"/>
</dbReference>
<dbReference type="Proteomes" id="UP000316770">
    <property type="component" value="Chromosome"/>
</dbReference>
<dbReference type="EC" id="1.6.2.4" evidence="2"/>
<evidence type="ECO:0000313" key="6">
    <source>
        <dbReference type="EMBL" id="QDV57980.1"/>
    </source>
</evidence>
<dbReference type="PRINTS" id="PR00369">
    <property type="entry name" value="FLAVODOXIN"/>
</dbReference>
<dbReference type="EMBL" id="CP036318">
    <property type="protein sequence ID" value="QDV57980.1"/>
    <property type="molecule type" value="Genomic_DNA"/>
</dbReference>
<dbReference type="InterPro" id="IPR017938">
    <property type="entry name" value="Riboflavin_synthase-like_b-brl"/>
</dbReference>
<organism evidence="6 7">
    <name type="scientific">Rosistilla oblonga</name>
    <dbReference type="NCBI Taxonomy" id="2527990"/>
    <lineage>
        <taxon>Bacteria</taxon>
        <taxon>Pseudomonadati</taxon>
        <taxon>Planctomycetota</taxon>
        <taxon>Planctomycetia</taxon>
        <taxon>Pirellulales</taxon>
        <taxon>Pirellulaceae</taxon>
        <taxon>Rosistilla</taxon>
    </lineage>
</organism>
<dbReference type="GO" id="GO:0005829">
    <property type="term" value="C:cytosol"/>
    <property type="evidence" value="ECO:0007669"/>
    <property type="project" value="TreeGrafter"/>
</dbReference>
<keyword evidence="6" id="KW-0560">Oxidoreductase</keyword>
<evidence type="ECO:0000259" key="5">
    <source>
        <dbReference type="PROSITE" id="PS51384"/>
    </source>
</evidence>
<dbReference type="GO" id="GO:0003958">
    <property type="term" value="F:NADPH-hemoprotein reductase activity"/>
    <property type="evidence" value="ECO:0007669"/>
    <property type="project" value="UniProtKB-EC"/>
</dbReference>
<name>A0A518IY20_9BACT</name>
<dbReference type="PANTHER" id="PTHR19384">
    <property type="entry name" value="NITRIC OXIDE SYNTHASE-RELATED"/>
    <property type="match status" value="1"/>
</dbReference>
<dbReference type="SUPFAM" id="SSF52343">
    <property type="entry name" value="Ferredoxin reductase-like, C-terminal NADP-linked domain"/>
    <property type="match status" value="1"/>
</dbReference>
<dbReference type="SUPFAM" id="SSF63380">
    <property type="entry name" value="Riboflavin synthase domain-like"/>
    <property type="match status" value="1"/>
</dbReference>
<keyword evidence="1" id="KW-0285">Flavoprotein</keyword>
<protein>
    <recommendedName>
        <fullName evidence="2">NADPH--hemoprotein reductase</fullName>
        <ecNumber evidence="2">1.6.2.4</ecNumber>
    </recommendedName>
</protein>
<keyword evidence="3" id="KW-0812">Transmembrane</keyword>
<dbReference type="GO" id="GO:0010181">
    <property type="term" value="F:FMN binding"/>
    <property type="evidence" value="ECO:0007669"/>
    <property type="project" value="InterPro"/>
</dbReference>
<dbReference type="Gene3D" id="3.40.50.80">
    <property type="entry name" value="Nucleotide-binding domain of ferredoxin-NADP reductase (FNR) module"/>
    <property type="match status" value="1"/>
</dbReference>
<dbReference type="Gene3D" id="3.40.50.360">
    <property type="match status" value="1"/>
</dbReference>
<dbReference type="PANTHER" id="PTHR19384:SF17">
    <property type="entry name" value="NADPH--CYTOCHROME P450 REDUCTASE"/>
    <property type="match status" value="1"/>
</dbReference>
<dbReference type="SUPFAM" id="SSF52218">
    <property type="entry name" value="Flavoproteins"/>
    <property type="match status" value="1"/>
</dbReference>
<dbReference type="Pfam" id="PF00258">
    <property type="entry name" value="Flavodoxin_1"/>
    <property type="match status" value="1"/>
</dbReference>
<reference evidence="6 7" key="1">
    <citation type="submission" date="2019-02" db="EMBL/GenBank/DDBJ databases">
        <title>Deep-cultivation of Planctomycetes and their phenomic and genomic characterization uncovers novel biology.</title>
        <authorList>
            <person name="Wiegand S."/>
            <person name="Jogler M."/>
            <person name="Boedeker C."/>
            <person name="Pinto D."/>
            <person name="Vollmers J."/>
            <person name="Rivas-Marin E."/>
            <person name="Kohn T."/>
            <person name="Peeters S.H."/>
            <person name="Heuer A."/>
            <person name="Rast P."/>
            <person name="Oberbeckmann S."/>
            <person name="Bunk B."/>
            <person name="Jeske O."/>
            <person name="Meyerdierks A."/>
            <person name="Storesund J.E."/>
            <person name="Kallscheuer N."/>
            <person name="Luecker S."/>
            <person name="Lage O.M."/>
            <person name="Pohl T."/>
            <person name="Merkel B.J."/>
            <person name="Hornburger P."/>
            <person name="Mueller R.-W."/>
            <person name="Bruemmer F."/>
            <person name="Labrenz M."/>
            <person name="Spormann A.M."/>
            <person name="Op den Camp H."/>
            <person name="Overmann J."/>
            <person name="Amann R."/>
            <person name="Jetten M.S.M."/>
            <person name="Mascher T."/>
            <person name="Medema M.H."/>
            <person name="Devos D.P."/>
            <person name="Kaster A.-K."/>
            <person name="Ovreas L."/>
            <person name="Rohde M."/>
            <person name="Galperin M.Y."/>
            <person name="Jogler C."/>
        </authorList>
    </citation>
    <scope>NUCLEOTIDE SEQUENCE [LARGE SCALE GENOMIC DNA]</scope>
    <source>
        <strain evidence="6 7">Mal33</strain>
    </source>
</reference>
<evidence type="ECO:0000313" key="7">
    <source>
        <dbReference type="Proteomes" id="UP000316770"/>
    </source>
</evidence>
<keyword evidence="7" id="KW-1185">Reference proteome</keyword>
<dbReference type="PROSITE" id="PS51384">
    <property type="entry name" value="FAD_FR"/>
    <property type="match status" value="1"/>
</dbReference>
<feature type="transmembrane region" description="Helical" evidence="3">
    <location>
        <begin position="12"/>
        <end position="33"/>
    </location>
</feature>
<evidence type="ECO:0000256" key="1">
    <source>
        <dbReference type="ARBA" id="ARBA00022630"/>
    </source>
</evidence>
<dbReference type="Pfam" id="PF00175">
    <property type="entry name" value="NAD_binding_1"/>
    <property type="match status" value="1"/>
</dbReference>